<accession>A0A6I8UPS1</accession>
<proteinExistence type="predicted"/>
<reference evidence="3" key="2">
    <citation type="submission" date="2025-08" db="UniProtKB">
        <authorList>
            <consortium name="RefSeq"/>
        </authorList>
    </citation>
    <scope>IDENTIFICATION</scope>
    <source>
        <strain evidence="3">MV-25-SWS-2005</strain>
        <tissue evidence="3">Whole body</tissue>
    </source>
</reference>
<dbReference type="KEGG" id="dpo:4801909"/>
<evidence type="ECO:0000313" key="2">
    <source>
        <dbReference type="Proteomes" id="UP000001819"/>
    </source>
</evidence>
<dbReference type="PANTHER" id="PTHR21879:SF26">
    <property type="entry name" value="OSIRIS 1"/>
    <property type="match status" value="1"/>
</dbReference>
<dbReference type="Proteomes" id="UP000001819">
    <property type="component" value="Chromosome 2"/>
</dbReference>
<organism evidence="2 3">
    <name type="scientific">Drosophila pseudoobscura pseudoobscura</name>
    <name type="common">Fruit fly</name>
    <dbReference type="NCBI Taxonomy" id="46245"/>
    <lineage>
        <taxon>Eukaryota</taxon>
        <taxon>Metazoa</taxon>
        <taxon>Ecdysozoa</taxon>
        <taxon>Arthropoda</taxon>
        <taxon>Hexapoda</taxon>
        <taxon>Insecta</taxon>
        <taxon>Pterygota</taxon>
        <taxon>Neoptera</taxon>
        <taxon>Endopterygota</taxon>
        <taxon>Diptera</taxon>
        <taxon>Brachycera</taxon>
        <taxon>Muscomorpha</taxon>
        <taxon>Ephydroidea</taxon>
        <taxon>Drosophilidae</taxon>
        <taxon>Drosophila</taxon>
        <taxon>Sophophora</taxon>
    </lineage>
</organism>
<keyword evidence="1" id="KW-0472">Membrane</keyword>
<dbReference type="FunCoup" id="A0A6I8UPS1">
    <property type="interactions" value="13"/>
</dbReference>
<keyword evidence="2" id="KW-1185">Reference proteome</keyword>
<reference evidence="2" key="1">
    <citation type="submission" date="2024-06" db="UniProtKB">
        <authorList>
            <consortium name="RefSeq"/>
        </authorList>
    </citation>
    <scope>NUCLEOTIDE SEQUENCE [LARGE SCALE GENOMIC DNA]</scope>
    <source>
        <strain evidence="2">MV2-25</strain>
    </source>
</reference>
<name>A0A6I8UPS1_DROPS</name>
<feature type="transmembrane region" description="Helical" evidence="1">
    <location>
        <begin position="319"/>
        <end position="340"/>
    </location>
</feature>
<feature type="transmembrane region" description="Helical" evidence="1">
    <location>
        <begin position="296"/>
        <end position="313"/>
    </location>
</feature>
<keyword evidence="1" id="KW-0812">Transmembrane</keyword>
<dbReference type="InterPro" id="IPR012464">
    <property type="entry name" value="DUF1676"/>
</dbReference>
<gene>
    <name evidence="3" type="primary">Osi1</name>
</gene>
<feature type="transmembrane region" description="Helical" evidence="1">
    <location>
        <begin position="113"/>
        <end position="132"/>
    </location>
</feature>
<dbReference type="PANTHER" id="PTHR21879">
    <property type="entry name" value="FI03362P-RELATED-RELATED"/>
    <property type="match status" value="1"/>
</dbReference>
<evidence type="ECO:0000256" key="1">
    <source>
        <dbReference type="SAM" id="Phobius"/>
    </source>
</evidence>
<protein>
    <submittedName>
        <fullName evidence="3">Uncharacterized protein Osi1</fullName>
    </submittedName>
</protein>
<evidence type="ECO:0000313" key="3">
    <source>
        <dbReference type="RefSeq" id="XP_001358928.5"/>
    </source>
</evidence>
<dbReference type="GO" id="GO:0016020">
    <property type="term" value="C:membrane"/>
    <property type="evidence" value="ECO:0007669"/>
    <property type="project" value="TreeGrafter"/>
</dbReference>
<sequence>MRSIQFAVRSLIVQQKLAPRSESDPESPVALALALHPQLGGRNCDSGACCMHMSIRRADEVQLAKQLSSLRASACGCLAVIKGVASAFWLLFVSRPVSRAVSQLSQTRLAFQIDIKMLLCRIVVALMLLLLLHYGSAEEQATDAPQSTPAIHRSNGRAGSSLLSHSDAYIARNQRQCFDTRNLMSCIKYKASKLIWKLATNGMGFFPNEYGRDLAADKHRLLRLVQLGEPADDIVVFNDAKSLEGDSELTLIFKFLKRAVETFGRNHGLQLALSSETGARVMDESEARLKKKKRKWLIILPLVILMKIAHLKMTLVSMLLTVIGMNVLLVGGVGWLIHYLKYKTMCKIHPHLVQTHSHVYDSEPSDYSQFVGGSSFSNSYSPYSSGAGAGHDGNNYSKDWATNKAYNGYNYLDTISKRLQ</sequence>
<dbReference type="Pfam" id="PF07898">
    <property type="entry name" value="DUF1676"/>
    <property type="match status" value="1"/>
</dbReference>
<dbReference type="InParanoid" id="A0A6I8UPS1"/>
<keyword evidence="1" id="KW-1133">Transmembrane helix</keyword>
<dbReference type="AlphaFoldDB" id="A0A6I8UPS1"/>
<dbReference type="RefSeq" id="XP_001358928.5">
    <property type="nucleotide sequence ID" value="XM_001358891.5"/>
</dbReference>
<feature type="transmembrane region" description="Helical" evidence="1">
    <location>
        <begin position="72"/>
        <end position="93"/>
    </location>
</feature>